<sequence length="220" mass="24470">MDNYNDASNNAASAVDSNNYSNENNLSNDQNLNTTSNSVSLEELEVNDPELAALKKQMMEMEQEAAKLRALQQQTTKSISDEQSKDEADSRSIYIGNVDYETTPEELQAHFSPYGVVNRVTILCDKWTGHPKGFAYIEFAEKSSVQASTQSEGSLLHGRPLKISPKRTNVPGVSRGRGRGGFYNQYNPYPQRGGYYMPRGRPYVRGGRGRGRGAAHFSPY</sequence>
<dbReference type="EMBL" id="MBFR01000002">
    <property type="protein sequence ID" value="PVU98183.1"/>
    <property type="molecule type" value="Genomic_DNA"/>
</dbReference>
<dbReference type="InterPro" id="IPR012677">
    <property type="entry name" value="Nucleotide-bd_a/b_plait_sf"/>
</dbReference>
<dbReference type="InterPro" id="IPR035979">
    <property type="entry name" value="RBD_domain_sf"/>
</dbReference>
<dbReference type="SUPFAM" id="SSF54928">
    <property type="entry name" value="RNA-binding domain, RBD"/>
    <property type="match status" value="1"/>
</dbReference>
<proteinExistence type="predicted"/>
<organism evidence="5 6">
    <name type="scientific">Smittium simulii</name>
    <dbReference type="NCBI Taxonomy" id="133385"/>
    <lineage>
        <taxon>Eukaryota</taxon>
        <taxon>Fungi</taxon>
        <taxon>Fungi incertae sedis</taxon>
        <taxon>Zoopagomycota</taxon>
        <taxon>Kickxellomycotina</taxon>
        <taxon>Harpellomycetes</taxon>
        <taxon>Harpellales</taxon>
        <taxon>Legeriomycetaceae</taxon>
        <taxon>Smittium</taxon>
    </lineage>
</organism>
<dbReference type="PANTHER" id="PTHR23236:SF12">
    <property type="entry name" value="EUKARYOTIC INITIATION FACTOR 4B-RELATED"/>
    <property type="match status" value="1"/>
</dbReference>
<dbReference type="Gene3D" id="3.30.70.330">
    <property type="match status" value="1"/>
</dbReference>
<evidence type="ECO:0000259" key="4">
    <source>
        <dbReference type="PROSITE" id="PS50102"/>
    </source>
</evidence>
<dbReference type="Proteomes" id="UP000245383">
    <property type="component" value="Unassembled WGS sequence"/>
</dbReference>
<evidence type="ECO:0000256" key="2">
    <source>
        <dbReference type="PROSITE-ProRule" id="PRU00176"/>
    </source>
</evidence>
<evidence type="ECO:0000256" key="3">
    <source>
        <dbReference type="SAM" id="MobiDB-lite"/>
    </source>
</evidence>
<feature type="region of interest" description="Disordered" evidence="3">
    <location>
        <begin position="65"/>
        <end position="90"/>
    </location>
</feature>
<name>A0A2T9Z0T1_9FUNG</name>
<accession>A0A2T9Z0T1</accession>
<feature type="region of interest" description="Disordered" evidence="3">
    <location>
        <begin position="1"/>
        <end position="44"/>
    </location>
</feature>
<dbReference type="CDD" id="cd12306">
    <property type="entry name" value="RRM_II_PABPs"/>
    <property type="match status" value="1"/>
</dbReference>
<gene>
    <name evidence="5" type="ORF">BB561_000050</name>
</gene>
<dbReference type="SMART" id="SM00360">
    <property type="entry name" value="RRM"/>
    <property type="match status" value="1"/>
</dbReference>
<keyword evidence="6" id="KW-1185">Reference proteome</keyword>
<feature type="compositionally biased region" description="Basic and acidic residues" evidence="3">
    <location>
        <begin position="79"/>
        <end position="90"/>
    </location>
</feature>
<evidence type="ECO:0000313" key="5">
    <source>
        <dbReference type="EMBL" id="PVU98183.1"/>
    </source>
</evidence>
<protein>
    <recommendedName>
        <fullName evidence="4">RRM domain-containing protein</fullName>
    </recommendedName>
</protein>
<feature type="region of interest" description="Disordered" evidence="3">
    <location>
        <begin position="152"/>
        <end position="184"/>
    </location>
</feature>
<dbReference type="OrthoDB" id="4726at2759"/>
<dbReference type="PANTHER" id="PTHR23236">
    <property type="entry name" value="EUKARYOTIC TRANSLATION INITIATION FACTOR 4B/4H"/>
    <property type="match status" value="1"/>
</dbReference>
<feature type="compositionally biased region" description="Low complexity" evidence="3">
    <location>
        <begin position="1"/>
        <end position="38"/>
    </location>
</feature>
<dbReference type="Pfam" id="PF00076">
    <property type="entry name" value="RRM_1"/>
    <property type="match status" value="1"/>
</dbReference>
<dbReference type="STRING" id="133385.A0A2T9Z0T1"/>
<keyword evidence="1 2" id="KW-0694">RNA-binding</keyword>
<dbReference type="PROSITE" id="PS50102">
    <property type="entry name" value="RRM"/>
    <property type="match status" value="1"/>
</dbReference>
<dbReference type="GO" id="GO:0008143">
    <property type="term" value="F:poly(A) binding"/>
    <property type="evidence" value="ECO:0007669"/>
    <property type="project" value="TreeGrafter"/>
</dbReference>
<feature type="domain" description="RRM" evidence="4">
    <location>
        <begin position="91"/>
        <end position="168"/>
    </location>
</feature>
<evidence type="ECO:0000313" key="6">
    <source>
        <dbReference type="Proteomes" id="UP000245383"/>
    </source>
</evidence>
<dbReference type="AlphaFoldDB" id="A0A2T9Z0T1"/>
<dbReference type="InterPro" id="IPR000504">
    <property type="entry name" value="RRM_dom"/>
</dbReference>
<comment type="caution">
    <text evidence="5">The sequence shown here is derived from an EMBL/GenBank/DDBJ whole genome shotgun (WGS) entry which is preliminary data.</text>
</comment>
<evidence type="ECO:0000256" key="1">
    <source>
        <dbReference type="ARBA" id="ARBA00022884"/>
    </source>
</evidence>
<reference evidence="5 6" key="1">
    <citation type="journal article" date="2018" name="MBio">
        <title>Comparative Genomics Reveals the Core Gene Toolbox for the Fungus-Insect Symbiosis.</title>
        <authorList>
            <person name="Wang Y."/>
            <person name="Stata M."/>
            <person name="Wang W."/>
            <person name="Stajich J.E."/>
            <person name="White M.M."/>
            <person name="Moncalvo J.M."/>
        </authorList>
    </citation>
    <scope>NUCLEOTIDE SEQUENCE [LARGE SCALE GENOMIC DNA]</scope>
    <source>
        <strain evidence="5 6">SWE-8-4</strain>
    </source>
</reference>